<evidence type="ECO:0000259" key="1">
    <source>
        <dbReference type="Pfam" id="PF13614"/>
    </source>
</evidence>
<evidence type="ECO:0000313" key="2">
    <source>
        <dbReference type="EMBL" id="QBH14217.1"/>
    </source>
</evidence>
<dbReference type="Proteomes" id="UP000293902">
    <property type="component" value="Chromosome"/>
</dbReference>
<feature type="domain" description="AAA" evidence="1">
    <location>
        <begin position="33"/>
        <end position="98"/>
    </location>
</feature>
<evidence type="ECO:0000313" key="4">
    <source>
        <dbReference type="Proteomes" id="UP000248798"/>
    </source>
</evidence>
<dbReference type="RefSeq" id="WP_111954876.1">
    <property type="nucleotide sequence ID" value="NZ_CP036313.1"/>
</dbReference>
<dbReference type="Pfam" id="PF13614">
    <property type="entry name" value="AAA_31"/>
    <property type="match status" value="1"/>
</dbReference>
<dbReference type="SUPFAM" id="SSF52540">
    <property type="entry name" value="P-loop containing nucleoside triphosphate hydrolases"/>
    <property type="match status" value="1"/>
</dbReference>
<gene>
    <name evidence="3" type="ORF">DO021_06425</name>
    <name evidence="2" type="ORF">EYB58_15630</name>
</gene>
<organism evidence="3 4">
    <name type="scientific">Desulfobacter hydrogenophilus</name>
    <dbReference type="NCBI Taxonomy" id="2291"/>
    <lineage>
        <taxon>Bacteria</taxon>
        <taxon>Pseudomonadati</taxon>
        <taxon>Thermodesulfobacteriota</taxon>
        <taxon>Desulfobacteria</taxon>
        <taxon>Desulfobacterales</taxon>
        <taxon>Desulfobacteraceae</taxon>
        <taxon>Desulfobacter</taxon>
    </lineage>
</organism>
<sequence>MRYNGNVYSFSLYLLIRNDQEAMAHISVSPIYENLYQVIDKYDKNYDFTIIDTPPHDNEVVTVCSDLIIIPVQDSPLDIGSTKTTVDLINEAKKLNPHIAPYFLLSRIQQIRSWRVSLRKY</sequence>
<dbReference type="Proteomes" id="UP000248798">
    <property type="component" value="Unassembled WGS sequence"/>
</dbReference>
<proteinExistence type="predicted"/>
<reference evidence="2 5" key="2">
    <citation type="submission" date="2019-02" db="EMBL/GenBank/DDBJ databases">
        <title>Complete genome sequence of Desulfobacter hydrogenophilus AcRS1.</title>
        <authorList>
            <person name="Marietou A."/>
            <person name="Lund M.B."/>
            <person name="Marshall I.P.G."/>
            <person name="Schreiber L."/>
            <person name="Jorgensen B."/>
        </authorList>
    </citation>
    <scope>NUCLEOTIDE SEQUENCE [LARGE SCALE GENOMIC DNA]</scope>
    <source>
        <strain evidence="2 5">AcRS1</strain>
    </source>
</reference>
<dbReference type="CDD" id="cd02042">
    <property type="entry name" value="ParAB_family"/>
    <property type="match status" value="1"/>
</dbReference>
<dbReference type="EMBL" id="QLNI01000010">
    <property type="protein sequence ID" value="RAM02851.1"/>
    <property type="molecule type" value="Genomic_DNA"/>
</dbReference>
<accession>A0A328FDX2</accession>
<reference evidence="3 4" key="1">
    <citation type="submission" date="2018-06" db="EMBL/GenBank/DDBJ databases">
        <title>Complete Genome Sequence of Desulfobacter hydrogenophilus (DSM3380).</title>
        <authorList>
            <person name="Marietou A."/>
            <person name="Schreiber L."/>
            <person name="Marshall I."/>
            <person name="Jorgensen B."/>
        </authorList>
    </citation>
    <scope>NUCLEOTIDE SEQUENCE [LARGE SCALE GENOMIC DNA]</scope>
    <source>
        <strain evidence="3 4">DSM 3380</strain>
    </source>
</reference>
<evidence type="ECO:0000313" key="3">
    <source>
        <dbReference type="EMBL" id="RAM02851.1"/>
    </source>
</evidence>
<keyword evidence="5" id="KW-1185">Reference proteome</keyword>
<dbReference type="InterPro" id="IPR027417">
    <property type="entry name" value="P-loop_NTPase"/>
</dbReference>
<dbReference type="OrthoDB" id="13869at2"/>
<dbReference type="Gene3D" id="3.40.50.300">
    <property type="entry name" value="P-loop containing nucleotide triphosphate hydrolases"/>
    <property type="match status" value="1"/>
</dbReference>
<protein>
    <submittedName>
        <fullName evidence="2">ParA family protein</fullName>
    </submittedName>
</protein>
<name>A0A328FDX2_9BACT</name>
<dbReference type="InterPro" id="IPR025669">
    <property type="entry name" value="AAA_dom"/>
</dbReference>
<evidence type="ECO:0000313" key="5">
    <source>
        <dbReference type="Proteomes" id="UP000293902"/>
    </source>
</evidence>
<dbReference type="EMBL" id="CP036313">
    <property type="protein sequence ID" value="QBH14217.1"/>
    <property type="molecule type" value="Genomic_DNA"/>
</dbReference>
<dbReference type="AlphaFoldDB" id="A0A328FDX2"/>